<dbReference type="Pfam" id="PF00551">
    <property type="entry name" value="Formyl_trans_N"/>
    <property type="match status" value="1"/>
</dbReference>
<dbReference type="GO" id="GO:0004479">
    <property type="term" value="F:methionyl-tRNA formyltransferase activity"/>
    <property type="evidence" value="ECO:0007669"/>
    <property type="project" value="TreeGrafter"/>
</dbReference>
<dbReference type="AlphaFoldDB" id="A0A0A9Z359"/>
<dbReference type="EMBL" id="GBHO01005293">
    <property type="protein sequence ID" value="JAG38311.1"/>
    <property type="molecule type" value="Transcribed_RNA"/>
</dbReference>
<feature type="non-terminal residue" evidence="2">
    <location>
        <position position="159"/>
    </location>
</feature>
<proteinExistence type="predicted"/>
<name>A0A0A9Z359_LYGHE</name>
<protein>
    <submittedName>
        <fullName evidence="2">Methionyl-tRNA formyltransferase</fullName>
    </submittedName>
</protein>
<dbReference type="GO" id="GO:0005739">
    <property type="term" value="C:mitochondrion"/>
    <property type="evidence" value="ECO:0007669"/>
    <property type="project" value="TreeGrafter"/>
</dbReference>
<dbReference type="PANTHER" id="PTHR11138:SF5">
    <property type="entry name" value="METHIONYL-TRNA FORMYLTRANSFERASE, MITOCHONDRIAL"/>
    <property type="match status" value="1"/>
</dbReference>
<feature type="domain" description="Formyl transferase N-terminal" evidence="1">
    <location>
        <begin position="30"/>
        <end position="132"/>
    </location>
</feature>
<reference evidence="2" key="1">
    <citation type="journal article" date="2014" name="PLoS ONE">
        <title>Transcriptome-Based Identification of ABC Transporters in the Western Tarnished Plant Bug Lygus hesperus.</title>
        <authorList>
            <person name="Hull J.J."/>
            <person name="Chaney K."/>
            <person name="Geib S.M."/>
            <person name="Fabrick J.A."/>
            <person name="Brent C.S."/>
            <person name="Walsh D."/>
            <person name="Lavine L.C."/>
        </authorList>
    </citation>
    <scope>NUCLEOTIDE SEQUENCE</scope>
</reference>
<dbReference type="SUPFAM" id="SSF53328">
    <property type="entry name" value="Formyltransferase"/>
    <property type="match status" value="1"/>
</dbReference>
<evidence type="ECO:0000259" key="1">
    <source>
        <dbReference type="Pfam" id="PF00551"/>
    </source>
</evidence>
<dbReference type="PANTHER" id="PTHR11138">
    <property type="entry name" value="METHIONYL-TRNA FORMYLTRANSFERASE"/>
    <property type="match status" value="1"/>
</dbReference>
<dbReference type="InterPro" id="IPR036477">
    <property type="entry name" value="Formyl_transf_N_sf"/>
</dbReference>
<gene>
    <name evidence="2" type="primary">fmt_5</name>
    <name evidence="2" type="ORF">CM83_103975</name>
</gene>
<sequence length="159" mass="17573">DVRVYNVPSSSNFYMSDFTLPTTDEQSDHWDVGIVASFGYMVPAAIINAFPLTMINVHGSLLPKYRGASPIQYSIANGESYTGVTILTVSPSIIDRGTIIARRSVPIQSDETFVTLRDRLAVLGAELLTDVITRWNLYIENSITYNELEAVEGTGLHKK</sequence>
<reference evidence="2" key="2">
    <citation type="submission" date="2014-07" db="EMBL/GenBank/DDBJ databases">
        <authorList>
            <person name="Hull J."/>
        </authorList>
    </citation>
    <scope>NUCLEOTIDE SEQUENCE</scope>
</reference>
<evidence type="ECO:0000313" key="2">
    <source>
        <dbReference type="EMBL" id="JAG38311.1"/>
    </source>
</evidence>
<dbReference type="Gene3D" id="3.40.50.12230">
    <property type="match status" value="1"/>
</dbReference>
<dbReference type="InterPro" id="IPR002376">
    <property type="entry name" value="Formyl_transf_N"/>
</dbReference>
<accession>A0A0A9Z359</accession>
<keyword evidence="2" id="KW-0808">Transferase</keyword>
<feature type="non-terminal residue" evidence="2">
    <location>
        <position position="1"/>
    </location>
</feature>
<organism evidence="2">
    <name type="scientific">Lygus hesperus</name>
    <name type="common">Western plant bug</name>
    <dbReference type="NCBI Taxonomy" id="30085"/>
    <lineage>
        <taxon>Eukaryota</taxon>
        <taxon>Metazoa</taxon>
        <taxon>Ecdysozoa</taxon>
        <taxon>Arthropoda</taxon>
        <taxon>Hexapoda</taxon>
        <taxon>Insecta</taxon>
        <taxon>Pterygota</taxon>
        <taxon>Neoptera</taxon>
        <taxon>Paraneoptera</taxon>
        <taxon>Hemiptera</taxon>
        <taxon>Heteroptera</taxon>
        <taxon>Panheteroptera</taxon>
        <taxon>Cimicomorpha</taxon>
        <taxon>Miridae</taxon>
        <taxon>Mirini</taxon>
        <taxon>Lygus</taxon>
    </lineage>
</organism>